<name>A0A840S9Y4_9BURK</name>
<dbReference type="EMBL" id="JACHHO010000005">
    <property type="protein sequence ID" value="MBB5205594.1"/>
    <property type="molecule type" value="Genomic_DNA"/>
</dbReference>
<dbReference type="AlphaFoldDB" id="A0A840S9Y4"/>
<dbReference type="Gene3D" id="3.30.1150.10">
    <property type="match status" value="1"/>
</dbReference>
<evidence type="ECO:0000313" key="3">
    <source>
        <dbReference type="Proteomes" id="UP000554837"/>
    </source>
</evidence>
<evidence type="ECO:0008006" key="4">
    <source>
        <dbReference type="Google" id="ProtNLM"/>
    </source>
</evidence>
<sequence length="247" mass="26189">MSNIAWKISVALLGGLCGSGLHAADIRSTAPALKCTATPFPAIPTGEDGYGIFGVAELLVSFAEGRVTQAEAIVGRAELIDAAKAALDGYRCDKAAAPLKVPMTFEFINPWAKKTLAFPLHDSRTSLAASNSIIRRYFPTRFDAIHEVATAEAVGYAPPRPQSVVRPEIDAAAARLGGDWTVEYQFIVEADGVVTDVAAKPVVPGQAHPLVVRLGAAALRKSKFDPATYKGKPIPIAMVHLMTLKLD</sequence>
<evidence type="ECO:0000313" key="2">
    <source>
        <dbReference type="EMBL" id="MBB5205594.1"/>
    </source>
</evidence>
<proteinExistence type="predicted"/>
<keyword evidence="3" id="KW-1185">Reference proteome</keyword>
<dbReference type="Proteomes" id="UP000554837">
    <property type="component" value="Unassembled WGS sequence"/>
</dbReference>
<accession>A0A840S9Y4</accession>
<dbReference type="OrthoDB" id="196436at2"/>
<evidence type="ECO:0000256" key="1">
    <source>
        <dbReference type="SAM" id="SignalP"/>
    </source>
</evidence>
<reference evidence="2 3" key="1">
    <citation type="submission" date="2020-08" db="EMBL/GenBank/DDBJ databases">
        <title>Genomic Encyclopedia of Type Strains, Phase IV (KMG-IV): sequencing the most valuable type-strain genomes for metagenomic binning, comparative biology and taxonomic classification.</title>
        <authorList>
            <person name="Goeker M."/>
        </authorList>
    </citation>
    <scope>NUCLEOTIDE SEQUENCE [LARGE SCALE GENOMIC DNA]</scope>
    <source>
        <strain evidence="2 3">DSM 23958</strain>
    </source>
</reference>
<feature type="signal peptide" evidence="1">
    <location>
        <begin position="1"/>
        <end position="23"/>
    </location>
</feature>
<organism evidence="2 3">
    <name type="scientific">Inhella inkyongensis</name>
    <dbReference type="NCBI Taxonomy" id="392593"/>
    <lineage>
        <taxon>Bacteria</taxon>
        <taxon>Pseudomonadati</taxon>
        <taxon>Pseudomonadota</taxon>
        <taxon>Betaproteobacteria</taxon>
        <taxon>Burkholderiales</taxon>
        <taxon>Sphaerotilaceae</taxon>
        <taxon>Inhella</taxon>
    </lineage>
</organism>
<feature type="chain" id="PRO_5032352209" description="TonB C-terminal domain-containing protein" evidence="1">
    <location>
        <begin position="24"/>
        <end position="247"/>
    </location>
</feature>
<dbReference type="RefSeq" id="WP_138855118.1">
    <property type="nucleotide sequence ID" value="NZ_CP040709.1"/>
</dbReference>
<keyword evidence="1" id="KW-0732">Signal</keyword>
<gene>
    <name evidence="2" type="ORF">HNQ51_002921</name>
</gene>
<protein>
    <recommendedName>
        <fullName evidence="4">TonB C-terminal domain-containing protein</fullName>
    </recommendedName>
</protein>
<comment type="caution">
    <text evidence="2">The sequence shown here is derived from an EMBL/GenBank/DDBJ whole genome shotgun (WGS) entry which is preliminary data.</text>
</comment>